<evidence type="ECO:0000313" key="1">
    <source>
        <dbReference type="EMBL" id="MBC8558887.1"/>
    </source>
</evidence>
<proteinExistence type="predicted"/>
<dbReference type="Proteomes" id="UP000610760">
    <property type="component" value="Unassembled WGS sequence"/>
</dbReference>
<gene>
    <name evidence="1" type="ORF">H8710_02260</name>
</gene>
<dbReference type="AlphaFoldDB" id="A0A926I6K2"/>
<organism evidence="1 2">
    <name type="scientific">Fumia xinanensis</name>
    <dbReference type="NCBI Taxonomy" id="2763659"/>
    <lineage>
        <taxon>Bacteria</taxon>
        <taxon>Bacillati</taxon>
        <taxon>Bacillota</taxon>
        <taxon>Clostridia</taxon>
        <taxon>Eubacteriales</taxon>
        <taxon>Oscillospiraceae</taxon>
        <taxon>Fumia</taxon>
    </lineage>
</organism>
<protein>
    <recommendedName>
        <fullName evidence="3">Phage protein</fullName>
    </recommendedName>
</protein>
<evidence type="ECO:0000313" key="2">
    <source>
        <dbReference type="Proteomes" id="UP000610760"/>
    </source>
</evidence>
<dbReference type="EMBL" id="JACRSV010000001">
    <property type="protein sequence ID" value="MBC8558887.1"/>
    <property type="molecule type" value="Genomic_DNA"/>
</dbReference>
<reference evidence="1" key="1">
    <citation type="submission" date="2020-08" db="EMBL/GenBank/DDBJ databases">
        <title>Genome public.</title>
        <authorList>
            <person name="Liu C."/>
            <person name="Sun Q."/>
        </authorList>
    </citation>
    <scope>NUCLEOTIDE SEQUENCE</scope>
    <source>
        <strain evidence="1">NSJ-33</strain>
    </source>
</reference>
<name>A0A926I6K2_9FIRM</name>
<evidence type="ECO:0008006" key="3">
    <source>
        <dbReference type="Google" id="ProtNLM"/>
    </source>
</evidence>
<keyword evidence="2" id="KW-1185">Reference proteome</keyword>
<dbReference type="RefSeq" id="WP_249293785.1">
    <property type="nucleotide sequence ID" value="NZ_JACRSV010000001.1"/>
</dbReference>
<accession>A0A926I6K2</accession>
<comment type="caution">
    <text evidence="1">The sequence shown here is derived from an EMBL/GenBank/DDBJ whole genome shotgun (WGS) entry which is preliminary data.</text>
</comment>
<sequence>MEIPEKIKIGGKIYNVEITDRLDMGSVNYSGEICYRDLVIRICPCAKGNMEACLVHELMHGIFAHLGYTEHDEKQIDELANALYMVIQDNPEMFAPKQ</sequence>